<evidence type="ECO:0000313" key="3">
    <source>
        <dbReference type="Proteomes" id="UP000625711"/>
    </source>
</evidence>
<comment type="caution">
    <text evidence="2">The sequence shown here is derived from an EMBL/GenBank/DDBJ whole genome shotgun (WGS) entry which is preliminary data.</text>
</comment>
<reference evidence="2" key="1">
    <citation type="submission" date="2020-08" db="EMBL/GenBank/DDBJ databases">
        <title>Genome sequencing and assembly of the red palm weevil Rhynchophorus ferrugineus.</title>
        <authorList>
            <person name="Dias G.B."/>
            <person name="Bergman C.M."/>
            <person name="Manee M."/>
        </authorList>
    </citation>
    <scope>NUCLEOTIDE SEQUENCE</scope>
    <source>
        <strain evidence="2">AA-2017</strain>
        <tissue evidence="2">Whole larva</tissue>
    </source>
</reference>
<accession>A0A834M8W5</accession>
<gene>
    <name evidence="2" type="ORF">GWI33_016202</name>
</gene>
<sequence>ASSIGALTVHRTGVPGLLSPYPQGLNQKDPLGDWGPGAVTPVSSKLKLGGPPGGRCY</sequence>
<feature type="non-terminal residue" evidence="2">
    <location>
        <position position="1"/>
    </location>
</feature>
<dbReference type="AlphaFoldDB" id="A0A834M8W5"/>
<evidence type="ECO:0000313" key="2">
    <source>
        <dbReference type="EMBL" id="KAF7270840.1"/>
    </source>
</evidence>
<proteinExistence type="predicted"/>
<dbReference type="Proteomes" id="UP000625711">
    <property type="component" value="Unassembled WGS sequence"/>
</dbReference>
<feature type="region of interest" description="Disordered" evidence="1">
    <location>
        <begin position="18"/>
        <end position="57"/>
    </location>
</feature>
<dbReference type="EMBL" id="JAACXV010014054">
    <property type="protein sequence ID" value="KAF7270840.1"/>
    <property type="molecule type" value="Genomic_DNA"/>
</dbReference>
<evidence type="ECO:0000256" key="1">
    <source>
        <dbReference type="SAM" id="MobiDB-lite"/>
    </source>
</evidence>
<protein>
    <submittedName>
        <fullName evidence="2">Uncharacterized protein</fullName>
    </submittedName>
</protein>
<keyword evidence="3" id="KW-1185">Reference proteome</keyword>
<name>A0A834M8W5_RHYFE</name>
<organism evidence="2 3">
    <name type="scientific">Rhynchophorus ferrugineus</name>
    <name type="common">Red palm weevil</name>
    <name type="synonym">Curculio ferrugineus</name>
    <dbReference type="NCBI Taxonomy" id="354439"/>
    <lineage>
        <taxon>Eukaryota</taxon>
        <taxon>Metazoa</taxon>
        <taxon>Ecdysozoa</taxon>
        <taxon>Arthropoda</taxon>
        <taxon>Hexapoda</taxon>
        <taxon>Insecta</taxon>
        <taxon>Pterygota</taxon>
        <taxon>Neoptera</taxon>
        <taxon>Endopterygota</taxon>
        <taxon>Coleoptera</taxon>
        <taxon>Polyphaga</taxon>
        <taxon>Cucujiformia</taxon>
        <taxon>Curculionidae</taxon>
        <taxon>Dryophthorinae</taxon>
        <taxon>Rhynchophorus</taxon>
    </lineage>
</organism>